<protein>
    <recommendedName>
        <fullName evidence="1">Inverse autotransporter beta-domain domain-containing protein</fullName>
    </recommendedName>
</protein>
<evidence type="ECO:0000259" key="1">
    <source>
        <dbReference type="Pfam" id="PF11924"/>
    </source>
</evidence>
<proteinExistence type="predicted"/>
<sequence>MSHFARRLFAHAIQHRTRWLSAGLCLTAVSSLPVEYKNTVQAQDWLADSTINVGSSLYEGGTSTQQGQALGTAFRVGHFTGPWIGREDSITPVELMPYGFIENFMLFGDLRGFRSNSDRYGANVGGGARYYLENYDRIIGANAYFDYDETSGAPFRDVGFGIETLGRYWDARVNAYFPVGPTEQLLSQSVVTGSQRFQDFRILFDRERVVGLAPKGFDAEFGMPLFFNSFFERHDLRAFGGFYHYQSENLPTLWGWKGRLSADVIPSINVGLEVAHDQVFKTNVAFNVQWTFGGFRQGESERITQINRMTTPVRRSYNVVVARNTVIDEDVVAINPTTGNAYNVQHVDSNAAGFENGTVENPWNTIQEAQGIVGEDIIFVHADSVFDNPGTINLESGVRVLGEGNGVNHFVNVEGLGNILLPRATAGVNRPLIQNTIGDGVVLAANTEFSGFVVDNPSGFGIVGTGDLGQSFIRNTSVSSSGLAGISLNNTQGALSIQNSTISDPDGNANALEIIGGNSTVTFTGNSSSTAFDITSTGGAALLVQGMTGGSVNLTGSQISNDAGLGVQIQNNASIVTVDSATISNATGNAVLVNNTSRNVTFRGPLNISNAGDDSILIQNTAAGSTVSFTDLSNTTGVTISGRGGQGVNINNNAGNVNFFSPVSIAGLGGVGDAAIDFQNNSGSALFQNITIQDSAGDGIRIGETALGSNNTGRFTVSGITSITGNIAQNGIAITDDSAVVTFGNAATTTGINGRGLAGISVIDNNANVSFLGTTSIGNPGGSTSPAIDLQDNDNANIVFGSVIVTDATGPAGQGAGVNITGNASNISFNSLDVTTIDGIGLFVRNSQSLTIADGFIDSTFATAGRSAIDIEDSGYVITLDGASADTPTGAGIRLVNNTGVNGTGNAQFVITGTDVARDGGTIQNGDADGVFAVNSGGVSLTGMTINDNLGRGVFASNLRQLNVFGSTTAGDIFANGFSGVETLNVDVVQIADMQFTNNGAVNTDNPEILLRANALSQTTPSGQTSTGYQWLIQRNVITENGVDAVRLQSENTNVGTLFLTVGGPNNNDLVTFLPGAATSDGNTITLNSITPGAAGVNVQWNNALSAAAQWNLITVTGANNGAERIGMRFATTNTLQPHVINVLDNTINSTRENSTGFEFSQAGVLNAIIARNNVNFNTPDVFVDFNRAMRFNIGNNSVVDLTDNVTLDADDGSQGFLFETVGSGSTFFIARNDLTFTNNFFGFFEEGIVFETVTGTVNFIGGDDLTTNNLVNFTGTTGTGTAFQFLSGTSTGSLRVNGIQIFP</sequence>
<dbReference type="Gene3D" id="2.160.20.10">
    <property type="entry name" value="Single-stranded right-handed beta-helix, Pectin lyase-like"/>
    <property type="match status" value="2"/>
</dbReference>
<dbReference type="InterPro" id="IPR012334">
    <property type="entry name" value="Pectin_lyas_fold"/>
</dbReference>
<evidence type="ECO:0000313" key="2">
    <source>
        <dbReference type="EMBL" id="QDV31789.1"/>
    </source>
</evidence>
<dbReference type="KEGG" id="peh:Spb1_37340"/>
<keyword evidence="3" id="KW-1185">Reference proteome</keyword>
<dbReference type="Pfam" id="PF11924">
    <property type="entry name" value="IAT_beta"/>
    <property type="match status" value="1"/>
</dbReference>
<dbReference type="SUPFAM" id="SSF51126">
    <property type="entry name" value="Pectin lyase-like"/>
    <property type="match status" value="1"/>
</dbReference>
<gene>
    <name evidence="2" type="ORF">Spb1_37340</name>
</gene>
<dbReference type="Gene3D" id="2.40.160.160">
    <property type="entry name" value="Inverse autotransporter, beta-domain"/>
    <property type="match status" value="1"/>
</dbReference>
<dbReference type="OrthoDB" id="245699at2"/>
<feature type="domain" description="Inverse autotransporter beta-domain" evidence="1">
    <location>
        <begin position="105"/>
        <end position="184"/>
    </location>
</feature>
<dbReference type="Proteomes" id="UP000315349">
    <property type="component" value="Chromosome"/>
</dbReference>
<dbReference type="InterPro" id="IPR024519">
    <property type="entry name" value="IAT_beta"/>
</dbReference>
<dbReference type="InterPro" id="IPR006626">
    <property type="entry name" value="PbH1"/>
</dbReference>
<dbReference type="SMART" id="SM00710">
    <property type="entry name" value="PbH1"/>
    <property type="match status" value="13"/>
</dbReference>
<reference evidence="2 3" key="1">
    <citation type="submission" date="2019-02" db="EMBL/GenBank/DDBJ databases">
        <title>Deep-cultivation of Planctomycetes and their phenomic and genomic characterization uncovers novel biology.</title>
        <authorList>
            <person name="Wiegand S."/>
            <person name="Jogler M."/>
            <person name="Boedeker C."/>
            <person name="Pinto D."/>
            <person name="Vollmers J."/>
            <person name="Rivas-Marin E."/>
            <person name="Kohn T."/>
            <person name="Peeters S.H."/>
            <person name="Heuer A."/>
            <person name="Rast P."/>
            <person name="Oberbeckmann S."/>
            <person name="Bunk B."/>
            <person name="Jeske O."/>
            <person name="Meyerdierks A."/>
            <person name="Storesund J.E."/>
            <person name="Kallscheuer N."/>
            <person name="Luecker S."/>
            <person name="Lage O.M."/>
            <person name="Pohl T."/>
            <person name="Merkel B.J."/>
            <person name="Hornburger P."/>
            <person name="Mueller R.-W."/>
            <person name="Bruemmer F."/>
            <person name="Labrenz M."/>
            <person name="Spormann A.M."/>
            <person name="Op den Camp H."/>
            <person name="Overmann J."/>
            <person name="Amann R."/>
            <person name="Jetten M.S.M."/>
            <person name="Mascher T."/>
            <person name="Medema M.H."/>
            <person name="Devos D.P."/>
            <person name="Kaster A.-K."/>
            <person name="Ovreas L."/>
            <person name="Rohde M."/>
            <person name="Galperin M.Y."/>
            <person name="Jogler C."/>
        </authorList>
    </citation>
    <scope>NUCLEOTIDE SEQUENCE [LARGE SCALE GENOMIC DNA]</scope>
    <source>
        <strain evidence="2 3">Spb1</strain>
    </source>
</reference>
<dbReference type="InterPro" id="IPR038177">
    <property type="entry name" value="IAT_beta_sf"/>
</dbReference>
<dbReference type="EMBL" id="CP036299">
    <property type="protein sequence ID" value="QDV31789.1"/>
    <property type="molecule type" value="Genomic_DNA"/>
</dbReference>
<dbReference type="InterPro" id="IPR011050">
    <property type="entry name" value="Pectin_lyase_fold/virulence"/>
</dbReference>
<accession>A0A518GTA3</accession>
<dbReference type="RefSeq" id="WP_145303204.1">
    <property type="nucleotide sequence ID" value="NZ_CP036299.1"/>
</dbReference>
<name>A0A518GTA3_9PLAN</name>
<evidence type="ECO:0000313" key="3">
    <source>
        <dbReference type="Proteomes" id="UP000315349"/>
    </source>
</evidence>
<organism evidence="2 3">
    <name type="scientific">Planctopirus ephydatiae</name>
    <dbReference type="NCBI Taxonomy" id="2528019"/>
    <lineage>
        <taxon>Bacteria</taxon>
        <taxon>Pseudomonadati</taxon>
        <taxon>Planctomycetota</taxon>
        <taxon>Planctomycetia</taxon>
        <taxon>Planctomycetales</taxon>
        <taxon>Planctomycetaceae</taxon>
        <taxon>Planctopirus</taxon>
    </lineage>
</organism>